<dbReference type="PANTHER" id="PTHR34296">
    <property type="entry name" value="TRANSCRIPTIONAL ACTIVATOR PROTEIN MED"/>
    <property type="match status" value="1"/>
</dbReference>
<dbReference type="Pfam" id="PF02608">
    <property type="entry name" value="Bmp"/>
    <property type="match status" value="1"/>
</dbReference>
<dbReference type="RefSeq" id="WP_067517892.1">
    <property type="nucleotide sequence ID" value="NZ_JABELX010000003.1"/>
</dbReference>
<name>A0A849BUR5_9NOCA</name>
<dbReference type="GO" id="GO:0005886">
    <property type="term" value="C:plasma membrane"/>
    <property type="evidence" value="ECO:0007669"/>
    <property type="project" value="UniProtKB-SubCell"/>
</dbReference>
<evidence type="ECO:0000313" key="9">
    <source>
        <dbReference type="EMBL" id="NNH69924.1"/>
    </source>
</evidence>
<keyword evidence="10" id="KW-1185">Reference proteome</keyword>
<feature type="domain" description="ABC transporter substrate-binding protein PnrA-like" evidence="8">
    <location>
        <begin position="51"/>
        <end position="348"/>
    </location>
</feature>
<feature type="chain" id="PRO_5038591322" evidence="7">
    <location>
        <begin position="18"/>
        <end position="366"/>
    </location>
</feature>
<dbReference type="Proteomes" id="UP000586827">
    <property type="component" value="Unassembled WGS sequence"/>
</dbReference>
<evidence type="ECO:0000259" key="8">
    <source>
        <dbReference type="Pfam" id="PF02608"/>
    </source>
</evidence>
<dbReference type="PROSITE" id="PS51257">
    <property type="entry name" value="PROKAR_LIPOPROTEIN"/>
    <property type="match status" value="1"/>
</dbReference>
<evidence type="ECO:0000256" key="7">
    <source>
        <dbReference type="SAM" id="SignalP"/>
    </source>
</evidence>
<accession>A0A849BUR5</accession>
<gene>
    <name evidence="9" type="ORF">HLB23_08610</name>
</gene>
<feature type="signal peptide" evidence="7">
    <location>
        <begin position="1"/>
        <end position="17"/>
    </location>
</feature>
<evidence type="ECO:0000313" key="10">
    <source>
        <dbReference type="Proteomes" id="UP000586827"/>
    </source>
</evidence>
<dbReference type="Gene3D" id="3.40.50.2300">
    <property type="match status" value="2"/>
</dbReference>
<evidence type="ECO:0000256" key="1">
    <source>
        <dbReference type="ARBA" id="ARBA00004193"/>
    </source>
</evidence>
<comment type="similarity">
    <text evidence="2">Belongs to the BMP lipoprotein family.</text>
</comment>
<dbReference type="AlphaFoldDB" id="A0A849BUR5"/>
<evidence type="ECO:0000256" key="3">
    <source>
        <dbReference type="ARBA" id="ARBA00022475"/>
    </source>
</evidence>
<keyword evidence="3" id="KW-1003">Cell membrane</keyword>
<comment type="caution">
    <text evidence="9">The sequence shown here is derived from an EMBL/GenBank/DDBJ whole genome shotgun (WGS) entry which is preliminary data.</text>
</comment>
<dbReference type="InterPro" id="IPR003760">
    <property type="entry name" value="PnrA-like"/>
</dbReference>
<dbReference type="SUPFAM" id="SSF53822">
    <property type="entry name" value="Periplasmic binding protein-like I"/>
    <property type="match status" value="1"/>
</dbReference>
<proteinExistence type="inferred from homology"/>
<comment type="subcellular location">
    <subcellularLocation>
        <location evidence="1">Cell membrane</location>
        <topology evidence="1">Lipid-anchor</topology>
    </subcellularLocation>
</comment>
<keyword evidence="6" id="KW-0449">Lipoprotein</keyword>
<evidence type="ECO:0000256" key="6">
    <source>
        <dbReference type="ARBA" id="ARBA00023288"/>
    </source>
</evidence>
<keyword evidence="5" id="KW-0472">Membrane</keyword>
<reference evidence="9 10" key="1">
    <citation type="submission" date="2020-05" db="EMBL/GenBank/DDBJ databases">
        <title>MicrobeNet Type strains.</title>
        <authorList>
            <person name="Nicholson A.C."/>
        </authorList>
    </citation>
    <scope>NUCLEOTIDE SEQUENCE [LARGE SCALE GENOMIC DNA]</scope>
    <source>
        <strain evidence="9 10">JCM 3224</strain>
    </source>
</reference>
<dbReference type="InterPro" id="IPR028082">
    <property type="entry name" value="Peripla_BP_I"/>
</dbReference>
<evidence type="ECO:0000256" key="4">
    <source>
        <dbReference type="ARBA" id="ARBA00022729"/>
    </source>
</evidence>
<dbReference type="PANTHER" id="PTHR34296:SF2">
    <property type="entry name" value="ABC TRANSPORTER GUANOSINE-BINDING PROTEIN NUPN"/>
    <property type="match status" value="1"/>
</dbReference>
<protein>
    <submittedName>
        <fullName evidence="9">BMP family ABC transporter substrate-binding protein</fullName>
    </submittedName>
</protein>
<evidence type="ECO:0000256" key="5">
    <source>
        <dbReference type="ARBA" id="ARBA00023136"/>
    </source>
</evidence>
<dbReference type="CDD" id="cd06354">
    <property type="entry name" value="PBP1_PrnA-like"/>
    <property type="match status" value="1"/>
</dbReference>
<organism evidence="9 10">
    <name type="scientific">Nocardia uniformis</name>
    <dbReference type="NCBI Taxonomy" id="53432"/>
    <lineage>
        <taxon>Bacteria</taxon>
        <taxon>Bacillati</taxon>
        <taxon>Actinomycetota</taxon>
        <taxon>Actinomycetes</taxon>
        <taxon>Mycobacteriales</taxon>
        <taxon>Nocardiaceae</taxon>
        <taxon>Nocardia</taxon>
    </lineage>
</organism>
<dbReference type="InterPro" id="IPR050957">
    <property type="entry name" value="BMP_lipoprotein"/>
</dbReference>
<sequence length="366" mass="37758">MRSATALKTLAAGGAAAALALLSACGSPPTDKDAEGSGNTYGASDARFRACMVTDAGGVDDKSFNESGWNGVKAAVDANPEISGSYRQSNSTADYEPNLRASADDPDCGLVIGVGGLMADAVTTVAEENQDRRFAIVDSHVDLPNVYSMEFNAAQSSYLAGYLAAGTTKTGKVATWGGMQIPAVTIFMDGFAAGVAKYNEVHNTGTTVLGWDTQAQKGSFTGNFDDTSAGRSLTENFLAQGADVIHPVAGPVGLGGASAIKDAGNASMIWVDSDGYQAVPEYKQIILSSSMKDIASAIRVAIDNAFDDGAKDGRYVGTLSNEGVELAPFHEFDSSVPDTLRQELTQLRADIIAGTVAVSSPAAPKP</sequence>
<dbReference type="EMBL" id="JABELX010000003">
    <property type="protein sequence ID" value="NNH69924.1"/>
    <property type="molecule type" value="Genomic_DNA"/>
</dbReference>
<evidence type="ECO:0000256" key="2">
    <source>
        <dbReference type="ARBA" id="ARBA00008610"/>
    </source>
</evidence>
<keyword evidence="4 7" id="KW-0732">Signal</keyword>